<name>A0A8J3DHF9_9HYPH</name>
<reference evidence="1" key="2">
    <citation type="submission" date="2020-09" db="EMBL/GenBank/DDBJ databases">
        <authorList>
            <person name="Sun Q."/>
            <person name="Kim S."/>
        </authorList>
    </citation>
    <scope>NUCLEOTIDE SEQUENCE</scope>
    <source>
        <strain evidence="1">KCTC 42097</strain>
    </source>
</reference>
<sequence length="72" mass="7484">MAKVQALSAKKMTAAEGYSMCLTIRFSLLLTVALLVSACGAGKAVQTAGESFDRAGCLSREFKGQTPCPAPE</sequence>
<dbReference type="EMBL" id="BMZO01000003">
    <property type="protein sequence ID" value="GHC68017.1"/>
    <property type="molecule type" value="Genomic_DNA"/>
</dbReference>
<accession>A0A8J3DHF9</accession>
<comment type="caution">
    <text evidence="1">The sequence shown here is derived from an EMBL/GenBank/DDBJ whole genome shotgun (WGS) entry which is preliminary data.</text>
</comment>
<dbReference type="Proteomes" id="UP000641137">
    <property type="component" value="Unassembled WGS sequence"/>
</dbReference>
<proteinExistence type="predicted"/>
<keyword evidence="2" id="KW-1185">Reference proteome</keyword>
<evidence type="ECO:0000313" key="2">
    <source>
        <dbReference type="Proteomes" id="UP000641137"/>
    </source>
</evidence>
<protein>
    <submittedName>
        <fullName evidence="1">Uncharacterized protein</fullName>
    </submittedName>
</protein>
<organism evidence="1 2">
    <name type="scientific">Limoniibacter endophyticus</name>
    <dbReference type="NCBI Taxonomy" id="1565040"/>
    <lineage>
        <taxon>Bacteria</taxon>
        <taxon>Pseudomonadati</taxon>
        <taxon>Pseudomonadota</taxon>
        <taxon>Alphaproteobacteria</taxon>
        <taxon>Hyphomicrobiales</taxon>
        <taxon>Bartonellaceae</taxon>
        <taxon>Limoniibacter</taxon>
    </lineage>
</organism>
<evidence type="ECO:0000313" key="1">
    <source>
        <dbReference type="EMBL" id="GHC68017.1"/>
    </source>
</evidence>
<reference evidence="1" key="1">
    <citation type="journal article" date="2014" name="Int. J. Syst. Evol. Microbiol.">
        <title>Complete genome sequence of Corynebacterium casei LMG S-19264T (=DSM 44701T), isolated from a smear-ripened cheese.</title>
        <authorList>
            <consortium name="US DOE Joint Genome Institute (JGI-PGF)"/>
            <person name="Walter F."/>
            <person name="Albersmeier A."/>
            <person name="Kalinowski J."/>
            <person name="Ruckert C."/>
        </authorList>
    </citation>
    <scope>NUCLEOTIDE SEQUENCE</scope>
    <source>
        <strain evidence="1">KCTC 42097</strain>
    </source>
</reference>
<gene>
    <name evidence="1" type="ORF">GCM10010136_12690</name>
</gene>
<dbReference type="AlphaFoldDB" id="A0A8J3DHF9"/>